<evidence type="ECO:0000313" key="1">
    <source>
        <dbReference type="EMBL" id="OBS01892.1"/>
    </source>
</evidence>
<sequence>MTAPAQTSSPPLLRESLLTVTELAVQDLAPVWRLPAIDIGQALFDIVPGVVQKWNLAAAAVAADWYDELREYEGIAGRFTAIIPDLGDQGAQALAGWGAEALQAPVEPAPVGPEPVQLSPLESAQNRVEGGLQKRLVNAANLTVTESSAADPRARGYMRRTRPNACDFCKMVASRRAVYTKATATFACHERCYCEAVPAWGGKALPVGPYKPSDRPSTPADRARVRAWIKANLLDPPS</sequence>
<dbReference type="OrthoDB" id="3194844at2"/>
<reference evidence="1 2" key="1">
    <citation type="submission" date="2016-06" db="EMBL/GenBank/DDBJ databases">
        <authorList>
            <person name="Kjaerup R.B."/>
            <person name="Dalgaard T.S."/>
            <person name="Juul-Madsen H.R."/>
        </authorList>
    </citation>
    <scope>NUCLEOTIDE SEQUENCE [LARGE SCALE GENOMIC DNA]</scope>
    <source>
        <strain evidence="1 2">1245752.6</strain>
    </source>
</reference>
<accession>A0A1A6BHR1</accession>
<comment type="caution">
    <text evidence="1">The sequence shown here is derived from an EMBL/GenBank/DDBJ whole genome shotgun (WGS) entry which is preliminary data.</text>
</comment>
<protein>
    <recommendedName>
        <fullName evidence="3">MuF-like minor capsid protein</fullName>
    </recommendedName>
</protein>
<dbReference type="AlphaFoldDB" id="A0A1A6BHR1"/>
<proteinExistence type="predicted"/>
<dbReference type="EMBL" id="MAEM01000243">
    <property type="protein sequence ID" value="OBS01892.1"/>
    <property type="molecule type" value="Genomic_DNA"/>
</dbReference>
<organism evidence="1 2">
    <name type="scientific">Mycobacterium gordonae</name>
    <dbReference type="NCBI Taxonomy" id="1778"/>
    <lineage>
        <taxon>Bacteria</taxon>
        <taxon>Bacillati</taxon>
        <taxon>Actinomycetota</taxon>
        <taxon>Actinomycetes</taxon>
        <taxon>Mycobacteriales</taxon>
        <taxon>Mycobacteriaceae</taxon>
        <taxon>Mycobacterium</taxon>
    </lineage>
</organism>
<evidence type="ECO:0000313" key="2">
    <source>
        <dbReference type="Proteomes" id="UP000093757"/>
    </source>
</evidence>
<evidence type="ECO:0008006" key="3">
    <source>
        <dbReference type="Google" id="ProtNLM"/>
    </source>
</evidence>
<dbReference type="RefSeq" id="WP_065133901.1">
    <property type="nucleotide sequence ID" value="NZ_MAEM01000243.1"/>
</dbReference>
<dbReference type="Proteomes" id="UP000093757">
    <property type="component" value="Unassembled WGS sequence"/>
</dbReference>
<gene>
    <name evidence="1" type="ORF">A9W98_18085</name>
</gene>
<dbReference type="InterPro" id="IPR057369">
    <property type="entry name" value="VG15"/>
</dbReference>
<dbReference type="Pfam" id="PF25310">
    <property type="entry name" value="VG15"/>
    <property type="match status" value="1"/>
</dbReference>
<name>A0A1A6BHR1_MYCGO</name>